<dbReference type="EMBL" id="JAVRER010000040">
    <property type="protein sequence ID" value="MDT0418235.1"/>
    <property type="molecule type" value="Genomic_DNA"/>
</dbReference>
<evidence type="ECO:0000256" key="1">
    <source>
        <dbReference type="SAM" id="Phobius"/>
    </source>
</evidence>
<evidence type="ECO:0000313" key="3">
    <source>
        <dbReference type="EMBL" id="MDT0418235.1"/>
    </source>
</evidence>
<evidence type="ECO:0000313" key="5">
    <source>
        <dbReference type="Proteomes" id="UP001183610"/>
    </source>
</evidence>
<keyword evidence="1" id="KW-1133">Transmembrane helix</keyword>
<dbReference type="RefSeq" id="WP_007824615.1">
    <property type="nucleotide sequence ID" value="NZ_JAVRER010000040.1"/>
</dbReference>
<proteinExistence type="predicted"/>
<reference evidence="3" key="2">
    <citation type="submission" date="2024-03" db="EMBL/GenBank/DDBJ databases">
        <title>30 novel species of actinomycetes from the DSMZ collection.</title>
        <authorList>
            <person name="Nouioui I."/>
        </authorList>
    </citation>
    <scope>NUCLEOTIDE SEQUENCE</scope>
    <source>
        <strain evidence="5">DSM 41979</strain>
        <strain evidence="3">DSM 41982</strain>
    </source>
</reference>
<organism evidence="3 4">
    <name type="scientific">Streptomyces evansiae</name>
    <dbReference type="NCBI Taxonomy" id="3075535"/>
    <lineage>
        <taxon>Bacteria</taxon>
        <taxon>Bacillati</taxon>
        <taxon>Actinomycetota</taxon>
        <taxon>Actinomycetes</taxon>
        <taxon>Kitasatosporales</taxon>
        <taxon>Streptomycetaceae</taxon>
        <taxon>Streptomyces</taxon>
    </lineage>
</organism>
<accession>A0ABD5EAI0</accession>
<dbReference type="EMBL" id="JAVRET010000046">
    <property type="protein sequence ID" value="MDT0411254.1"/>
    <property type="molecule type" value="Genomic_DNA"/>
</dbReference>
<keyword evidence="5" id="KW-1185">Reference proteome</keyword>
<dbReference type="Proteomes" id="UP001183610">
    <property type="component" value="Unassembled WGS sequence"/>
</dbReference>
<gene>
    <name evidence="3" type="ORF">RM574_22370</name>
    <name evidence="2" type="ORF">RM698_19680</name>
</gene>
<dbReference type="InterPro" id="IPR020246">
    <property type="entry name" value="Uncharacterised_SCO3924"/>
</dbReference>
<name>A0ABD5EAI0_9ACTN</name>
<evidence type="ECO:0000313" key="4">
    <source>
        <dbReference type="Proteomes" id="UP001183607"/>
    </source>
</evidence>
<feature type="transmembrane region" description="Helical" evidence="1">
    <location>
        <begin position="12"/>
        <end position="35"/>
    </location>
</feature>
<sequence>MGVREIVTDLPWWVKWVAVPLIALAIFGGVIVSVLSVVIGLLFKVLVFVVVVAALVFVVRKFKESAGPGSRR</sequence>
<comment type="caution">
    <text evidence="3">The sequence shown here is derived from an EMBL/GenBank/DDBJ whole genome shotgun (WGS) entry which is preliminary data.</text>
</comment>
<feature type="transmembrane region" description="Helical" evidence="1">
    <location>
        <begin position="41"/>
        <end position="62"/>
    </location>
</feature>
<dbReference type="Pfam" id="PF17260">
    <property type="entry name" value="DUF5326"/>
    <property type="match status" value="1"/>
</dbReference>
<keyword evidence="1" id="KW-0472">Membrane</keyword>
<dbReference type="Proteomes" id="UP001183607">
    <property type="component" value="Unassembled WGS sequence"/>
</dbReference>
<reference evidence="4" key="1">
    <citation type="submission" date="2023-07" db="EMBL/GenBank/DDBJ databases">
        <title>30 novel species of actinomycetes from the DSMZ collection.</title>
        <authorList>
            <person name="Nouioui I."/>
        </authorList>
    </citation>
    <scope>NUCLEOTIDE SEQUENCE [LARGE SCALE GENOMIC DNA]</scope>
    <source>
        <strain evidence="2">DSM 41979</strain>
        <strain evidence="4">DSM 41982</strain>
    </source>
</reference>
<dbReference type="AlphaFoldDB" id="A0ABD5EAI0"/>
<evidence type="ECO:0000313" key="2">
    <source>
        <dbReference type="EMBL" id="MDT0411254.1"/>
    </source>
</evidence>
<keyword evidence="1" id="KW-0812">Transmembrane</keyword>
<protein>
    <submittedName>
        <fullName evidence="3">DUF5326 family protein</fullName>
    </submittedName>
</protein>